<name>A0A6J4NHC0_9ACTN</name>
<organism evidence="1">
    <name type="scientific">uncultured Nocardioidaceae bacterium</name>
    <dbReference type="NCBI Taxonomy" id="253824"/>
    <lineage>
        <taxon>Bacteria</taxon>
        <taxon>Bacillati</taxon>
        <taxon>Actinomycetota</taxon>
        <taxon>Actinomycetes</taxon>
        <taxon>Propionibacteriales</taxon>
        <taxon>Nocardioidaceae</taxon>
        <taxon>environmental samples</taxon>
    </lineage>
</organism>
<gene>
    <name evidence="1" type="ORF">AVDCRST_MAG47-2592</name>
</gene>
<reference evidence="1" key="1">
    <citation type="submission" date="2020-02" db="EMBL/GenBank/DDBJ databases">
        <authorList>
            <person name="Meier V. D."/>
        </authorList>
    </citation>
    <scope>NUCLEOTIDE SEQUENCE</scope>
    <source>
        <strain evidence="1">AVDCRST_MAG47</strain>
    </source>
</reference>
<dbReference type="EMBL" id="CADCUK010000166">
    <property type="protein sequence ID" value="CAA9387235.1"/>
    <property type="molecule type" value="Genomic_DNA"/>
</dbReference>
<protein>
    <submittedName>
        <fullName evidence="1">Uncharacterized protein</fullName>
    </submittedName>
</protein>
<proteinExistence type="predicted"/>
<sequence>MKSIISLLLVVWLVIGAFAAYQRGYFGDAKDVKCAEIADTALTVVAGPLNYVGVNPKVKCKTPKPSKK</sequence>
<dbReference type="AlphaFoldDB" id="A0A6J4NHC0"/>
<evidence type="ECO:0000313" key="1">
    <source>
        <dbReference type="EMBL" id="CAA9387235.1"/>
    </source>
</evidence>
<accession>A0A6J4NHC0</accession>